<protein>
    <recommendedName>
        <fullName evidence="2">Profilin</fullName>
    </recommendedName>
</protein>
<organism evidence="5">
    <name type="scientific">Rodentolepis nana</name>
    <name type="common">Dwarf tapeworm</name>
    <name type="synonym">Hymenolepis nana</name>
    <dbReference type="NCBI Taxonomy" id="102285"/>
    <lineage>
        <taxon>Eukaryota</taxon>
        <taxon>Metazoa</taxon>
        <taxon>Spiralia</taxon>
        <taxon>Lophotrochozoa</taxon>
        <taxon>Platyhelminthes</taxon>
        <taxon>Cestoda</taxon>
        <taxon>Eucestoda</taxon>
        <taxon>Cyclophyllidea</taxon>
        <taxon>Hymenolepididae</taxon>
        <taxon>Rodentolepis</taxon>
    </lineage>
</organism>
<evidence type="ECO:0000313" key="5">
    <source>
        <dbReference type="WBParaSite" id="HNAJ_0000230301-mRNA-1"/>
    </source>
</evidence>
<evidence type="ECO:0000313" key="3">
    <source>
        <dbReference type="EMBL" id="VDN98161.1"/>
    </source>
</evidence>
<keyword evidence="2" id="KW-0009">Actin-binding</keyword>
<dbReference type="InterPro" id="IPR048278">
    <property type="entry name" value="PFN"/>
</dbReference>
<evidence type="ECO:0000256" key="1">
    <source>
        <dbReference type="ARBA" id="ARBA00010058"/>
    </source>
</evidence>
<dbReference type="EMBL" id="UZAE01001096">
    <property type="protein sequence ID" value="VDN98161.1"/>
    <property type="molecule type" value="Genomic_DNA"/>
</dbReference>
<dbReference type="SMART" id="SM00392">
    <property type="entry name" value="PROF"/>
    <property type="match status" value="1"/>
</dbReference>
<dbReference type="WBParaSite" id="HNAJ_0000230301-mRNA-1">
    <property type="protein sequence ID" value="HNAJ_0000230301-mRNA-1"/>
    <property type="gene ID" value="HNAJ_0000230301"/>
</dbReference>
<sequence length="147" mass="15737">MASSAWDSYIDTIIKYNGADCACLASLDGNIWASSPELKPTADEIKTIVNNAANRCHDSVTINGKKLITLMAGDGELRAAGSEYAIDCRILKTMVIITGNSKPKDCPGVNRLLAQAGCDMASYLGPFDPLCAGIVTEGKKVGKYFWR</sequence>
<keyword evidence="4" id="KW-1185">Reference proteome</keyword>
<dbReference type="GO" id="GO:0003779">
    <property type="term" value="F:actin binding"/>
    <property type="evidence" value="ECO:0007669"/>
    <property type="project" value="UniProtKB-KW"/>
</dbReference>
<dbReference type="InterPro" id="IPR005455">
    <property type="entry name" value="PFN_euk"/>
</dbReference>
<dbReference type="InterPro" id="IPR036140">
    <property type="entry name" value="PFN_sf"/>
</dbReference>
<name>A0A0R3T5G5_RODNA</name>
<evidence type="ECO:0000256" key="2">
    <source>
        <dbReference type="RuleBase" id="RU003909"/>
    </source>
</evidence>
<comment type="similarity">
    <text evidence="1 2">Belongs to the profilin family.</text>
</comment>
<evidence type="ECO:0000313" key="4">
    <source>
        <dbReference type="Proteomes" id="UP000278807"/>
    </source>
</evidence>
<dbReference type="Proteomes" id="UP000278807">
    <property type="component" value="Unassembled WGS sequence"/>
</dbReference>
<dbReference type="SUPFAM" id="SSF55770">
    <property type="entry name" value="Profilin (actin-binding protein)"/>
    <property type="match status" value="1"/>
</dbReference>
<dbReference type="Gene3D" id="3.30.450.30">
    <property type="entry name" value="Dynein light chain 2a, cytoplasmic"/>
    <property type="match status" value="1"/>
</dbReference>
<dbReference type="OrthoDB" id="421374at2759"/>
<dbReference type="AlphaFoldDB" id="A0A0R3T5G5"/>
<reference evidence="3 4" key="2">
    <citation type="submission" date="2018-11" db="EMBL/GenBank/DDBJ databases">
        <authorList>
            <consortium name="Pathogen Informatics"/>
        </authorList>
    </citation>
    <scope>NUCLEOTIDE SEQUENCE [LARGE SCALE GENOMIC DNA]</scope>
</reference>
<dbReference type="STRING" id="102285.A0A0R3T5G5"/>
<proteinExistence type="inferred from homology"/>
<dbReference type="Pfam" id="PF00235">
    <property type="entry name" value="Profilin"/>
    <property type="match status" value="1"/>
</dbReference>
<reference evidence="5" key="1">
    <citation type="submission" date="2017-02" db="UniProtKB">
        <authorList>
            <consortium name="WormBaseParasite"/>
        </authorList>
    </citation>
    <scope>IDENTIFICATION</scope>
</reference>
<gene>
    <name evidence="3" type="ORF">HNAJ_LOCUS2302</name>
</gene>
<accession>A0A0R3T5G5</accession>